<dbReference type="Proteomes" id="UP000193487">
    <property type="component" value="Unassembled WGS sequence"/>
</dbReference>
<gene>
    <name evidence="1" type="ORF">AWC14_25045</name>
</gene>
<proteinExistence type="predicted"/>
<reference evidence="1 2" key="1">
    <citation type="submission" date="2016-01" db="EMBL/GenBank/DDBJ databases">
        <title>The new phylogeny of the genus Mycobacterium.</title>
        <authorList>
            <person name="Tarcisio F."/>
            <person name="Conor M."/>
            <person name="Antonella G."/>
            <person name="Elisabetta G."/>
            <person name="Giulia F.S."/>
            <person name="Sara T."/>
            <person name="Anna F."/>
            <person name="Clotilde B."/>
            <person name="Roberto B."/>
            <person name="Veronica D.S."/>
            <person name="Fabio R."/>
            <person name="Monica P."/>
            <person name="Olivier J."/>
            <person name="Enrico T."/>
            <person name="Nicola S."/>
        </authorList>
    </citation>
    <scope>NUCLEOTIDE SEQUENCE [LARGE SCALE GENOMIC DNA]</scope>
    <source>
        <strain evidence="1 2">DSM 45166</strain>
    </source>
</reference>
<organism evidence="1 2">
    <name type="scientific">Mycobacterium kyorinense</name>
    <dbReference type="NCBI Taxonomy" id="487514"/>
    <lineage>
        <taxon>Bacteria</taxon>
        <taxon>Bacillati</taxon>
        <taxon>Actinomycetota</taxon>
        <taxon>Actinomycetes</taxon>
        <taxon>Mycobacteriales</taxon>
        <taxon>Mycobacteriaceae</taxon>
        <taxon>Mycobacterium</taxon>
    </lineage>
</organism>
<dbReference type="AlphaFoldDB" id="A0A1X1Y819"/>
<name>A0A1X1Y819_9MYCO</name>
<evidence type="ECO:0000313" key="1">
    <source>
        <dbReference type="EMBL" id="ORW07209.1"/>
    </source>
</evidence>
<comment type="caution">
    <text evidence="1">The sequence shown here is derived from an EMBL/GenBank/DDBJ whole genome shotgun (WGS) entry which is preliminary data.</text>
</comment>
<protein>
    <recommendedName>
        <fullName evidence="3">PE domain-containing protein</fullName>
    </recommendedName>
</protein>
<dbReference type="EMBL" id="LQPE01000050">
    <property type="protein sequence ID" value="ORW07209.1"/>
    <property type="molecule type" value="Genomic_DNA"/>
</dbReference>
<accession>A0A1X1Y819</accession>
<evidence type="ECO:0000313" key="2">
    <source>
        <dbReference type="Proteomes" id="UP000193487"/>
    </source>
</evidence>
<evidence type="ECO:0008006" key="3">
    <source>
        <dbReference type="Google" id="ProtNLM"/>
    </source>
</evidence>
<sequence length="101" mass="10168">MCEPSDTGKMPSMASKFAIDIAQTESNLANADEAGAAQHSATGQALRPGGYMMALVGAMDATDAAQQAAATARSTTNAATRQFSIATVQTAEDANASVLTA</sequence>
<keyword evidence="2" id="KW-1185">Reference proteome</keyword>